<accession>A0ABR2KTA1</accession>
<dbReference type="Gene3D" id="3.30.420.10">
    <property type="entry name" value="Ribonuclease H-like superfamily/Ribonuclease H"/>
    <property type="match status" value="1"/>
</dbReference>
<dbReference type="PANTHER" id="PTHR22891">
    <property type="entry name" value="EUKARYOTIC TRANSLATION INITIATION FACTOR 2C"/>
    <property type="match status" value="1"/>
</dbReference>
<evidence type="ECO:0000259" key="1">
    <source>
        <dbReference type="PROSITE" id="PS50822"/>
    </source>
</evidence>
<dbReference type="Pfam" id="PF02171">
    <property type="entry name" value="Piwi"/>
    <property type="match status" value="1"/>
</dbReference>
<dbReference type="InterPro" id="IPR036397">
    <property type="entry name" value="RNaseH_sf"/>
</dbReference>
<dbReference type="Gene3D" id="2.170.260.10">
    <property type="entry name" value="paz domain"/>
    <property type="match status" value="1"/>
</dbReference>
<reference evidence="2 3" key="1">
    <citation type="submission" date="2024-04" db="EMBL/GenBank/DDBJ databases">
        <title>Tritrichomonas musculus Genome.</title>
        <authorList>
            <person name="Alves-Ferreira E."/>
            <person name="Grigg M."/>
            <person name="Lorenzi H."/>
            <person name="Galac M."/>
        </authorList>
    </citation>
    <scope>NUCLEOTIDE SEQUENCE [LARGE SCALE GENOMIC DNA]</scope>
    <source>
        <strain evidence="2 3">EAF2021</strain>
    </source>
</reference>
<feature type="domain" description="Piwi" evidence="1">
    <location>
        <begin position="482"/>
        <end position="805"/>
    </location>
</feature>
<dbReference type="Gene3D" id="3.40.50.2300">
    <property type="match status" value="1"/>
</dbReference>
<dbReference type="SUPFAM" id="SSF101690">
    <property type="entry name" value="PAZ domain"/>
    <property type="match status" value="1"/>
</dbReference>
<dbReference type="Proteomes" id="UP001470230">
    <property type="component" value="Unassembled WGS sequence"/>
</dbReference>
<dbReference type="InterPro" id="IPR003165">
    <property type="entry name" value="Piwi"/>
</dbReference>
<name>A0ABR2KTA1_9EUKA</name>
<dbReference type="EMBL" id="JAPFFF010000003">
    <property type="protein sequence ID" value="KAK8894298.1"/>
    <property type="molecule type" value="Genomic_DNA"/>
</dbReference>
<dbReference type="InterPro" id="IPR003100">
    <property type="entry name" value="PAZ_dom"/>
</dbReference>
<dbReference type="PROSITE" id="PS50822">
    <property type="entry name" value="PIWI"/>
    <property type="match status" value="1"/>
</dbReference>
<evidence type="ECO:0000313" key="2">
    <source>
        <dbReference type="EMBL" id="KAK8894298.1"/>
    </source>
</evidence>
<keyword evidence="3" id="KW-1185">Reference proteome</keyword>
<evidence type="ECO:0000313" key="3">
    <source>
        <dbReference type="Proteomes" id="UP001470230"/>
    </source>
</evidence>
<organism evidence="2 3">
    <name type="scientific">Tritrichomonas musculus</name>
    <dbReference type="NCBI Taxonomy" id="1915356"/>
    <lineage>
        <taxon>Eukaryota</taxon>
        <taxon>Metamonada</taxon>
        <taxon>Parabasalia</taxon>
        <taxon>Tritrichomonadida</taxon>
        <taxon>Tritrichomonadidae</taxon>
        <taxon>Tritrichomonas</taxon>
    </lineage>
</organism>
<gene>
    <name evidence="2" type="ORF">M9Y10_022733</name>
</gene>
<dbReference type="InterPro" id="IPR036085">
    <property type="entry name" value="PAZ_dom_sf"/>
</dbReference>
<dbReference type="Pfam" id="PF02170">
    <property type="entry name" value="PAZ"/>
    <property type="match status" value="1"/>
</dbReference>
<proteinExistence type="predicted"/>
<dbReference type="InterPro" id="IPR012337">
    <property type="entry name" value="RNaseH-like_sf"/>
</dbReference>
<dbReference type="SUPFAM" id="SSF53098">
    <property type="entry name" value="Ribonuclease H-like"/>
    <property type="match status" value="1"/>
</dbReference>
<dbReference type="SMART" id="SM00950">
    <property type="entry name" value="Piwi"/>
    <property type="match status" value="1"/>
</dbReference>
<protein>
    <recommendedName>
        <fullName evidence="1">Piwi domain-containing protein</fullName>
    </recommendedName>
</protein>
<comment type="caution">
    <text evidence="2">The sequence shown here is derived from an EMBL/GenBank/DDBJ whole genome shotgun (WGS) entry which is preliminary data.</text>
</comment>
<sequence length="821" mass="93124">MIENGEMKCFHMLNEKLSFLNDLPKDFCIKSGQEINFVTNIYPISFTNDTPPKLYQYKVNVNPDPENSKTASTLICSTLFPEGNPSEWDSLVYLDQDHTIISSHNDLAKNEISHVDKQGTNYEIHISLEKEINLQNNISDFSQIVNKLIYRCFTKLGFSSLDENFINNTDYTDVDHLRLVGGFYPRPDFFSNNLCLVLDTASRIDRKGTLYDILISGVSNVARRQSIEESLNKMIYVTRHLSHQQTVRILKVRWNSKAQTEPINDHSKITIADYFMSQYNFFSKPDDPTVDVMCNGKVDSLPSSALSQIGITETERADSALMYTVRDALFLDPGNRKQKLESIIISLKNDEQTVPLLKNFGLSIGDPLVIKGHVLESPELYARSKEPPQKFIHFKPNSQMIDDVTKIYTAVPSNIKSVPLIIAPESYQSQVRDIFIRRFKKIATDVDLSFYDPETRYLSNFGYNSIRGEIFNYIRKNGVPSFIIFICPEKNQQRYDYLNQLLITSLGIPSHFILADSIFNGVIGVDDLLIDMAFQITAKTGGIPYYVPLPLSRTLIIGVAGYKNKTENNGQITICMSASIDQTCARFYSDTLVLNSNECIPDSNIAQFVKSAKEKFKDIVNEIPSGLIVYRLLSDTELGDQNSKNYRSFEDELIQIAKSELPSFKNAFNSKPKSTKQNSFVFIAVHKSSTIRLFMNNEDKVENPPPGTVVFDQSSGLADFYLVSNCTQFGTATPARYIILDHSPQDSWNDENIAQLTYNLSYNYYCFPSDSTQDKFVGDEGALRLLPSPLTNSLKIATFSHQHLNDLQPCQIMKEKIVTFV</sequence>